<keyword evidence="1" id="KW-1185">Reference proteome</keyword>
<proteinExistence type="predicted"/>
<sequence length="430" mass="49110">MDKQKDEDAEYMIMNCPSGGPSDIMESITAKAPLTEEAFSHISTEQLKPGSMSPDVFPRLSCLEDQDCYEGEEPFVPTSQSPVDSESSHYESYGEEEEEFVKDRAHYVHWRFSQPTIRPDSESRICGYLWRKKWLGHWSRQLFIIKQNSLLCFKCAKDLHPLLDLNLMGCNVVYKFKQSKKIQHKLKVVAGAETVILGFQSSIQAKEWRKVIEDVSGSSYYEPGSQTSSSTLKNERLESCSLSTILNTDSDEEKMSNLLSAAGCVEDKDKDRVAFLKVLMNCQWQSLWCWVKDGNLKMYRDEASLEIPEYTVHLRGSDVRPGPDTEHAYRITITQHGDHVVVLEANCADDRDQWVQLLQDECSHATFSPYQCTSYDSLNVLNCHLLPTSNMYIEGPFQKRGGRIHLQPIYSNSFILEDMMQSGRNCEGNL</sequence>
<dbReference type="Proteomes" id="UP000000437">
    <property type="component" value="Chromosome 8"/>
</dbReference>
<organism evidence="1 2">
    <name type="scientific">Danio rerio</name>
    <name type="common">Zebrafish</name>
    <name type="synonym">Brachydanio rerio</name>
    <dbReference type="NCBI Taxonomy" id="7955"/>
    <lineage>
        <taxon>Eukaryota</taxon>
        <taxon>Metazoa</taxon>
        <taxon>Chordata</taxon>
        <taxon>Craniata</taxon>
        <taxon>Vertebrata</taxon>
        <taxon>Euteleostomi</taxon>
        <taxon>Actinopterygii</taxon>
        <taxon>Neopterygii</taxon>
        <taxon>Teleostei</taxon>
        <taxon>Ostariophysi</taxon>
        <taxon>Cypriniformes</taxon>
        <taxon>Danionidae</taxon>
        <taxon>Danioninae</taxon>
        <taxon>Danio</taxon>
    </lineage>
</organism>
<gene>
    <name evidence="2" type="primary">si:dkey-220o5.5</name>
</gene>
<accession>A0AC58GBW1</accession>
<protein>
    <submittedName>
        <fullName evidence="2">Actin filament-associated protein 1-like 2 isoform X1</fullName>
    </submittedName>
</protein>
<evidence type="ECO:0000313" key="1">
    <source>
        <dbReference type="Proteomes" id="UP000000437"/>
    </source>
</evidence>
<name>A0AC58GBW1_DANRE</name>
<evidence type="ECO:0000313" key="2">
    <source>
        <dbReference type="RefSeq" id="XP_073767224.1"/>
    </source>
</evidence>
<reference evidence="2" key="1">
    <citation type="submission" date="2025-08" db="UniProtKB">
        <authorList>
            <consortium name="RefSeq"/>
        </authorList>
    </citation>
    <scope>IDENTIFICATION</scope>
    <source>
        <strain evidence="2">Tuebingen</strain>
        <tissue evidence="2">Fibroblasts and whole tissue</tissue>
    </source>
</reference>
<dbReference type="RefSeq" id="XP_073767224.1">
    <property type="nucleotide sequence ID" value="XM_073911123.1"/>
</dbReference>